<keyword evidence="1" id="KW-0808">Transferase</keyword>
<dbReference type="InterPro" id="IPR008271">
    <property type="entry name" value="Ser/Thr_kinase_AS"/>
</dbReference>
<dbReference type="Proteomes" id="UP000221734">
    <property type="component" value="Chromosome Kuenenia_stuttgartiensis_MBR1"/>
</dbReference>
<dbReference type="InterPro" id="IPR017441">
    <property type="entry name" value="Protein_kinase_ATP_BS"/>
</dbReference>
<organism evidence="8 9">
    <name type="scientific">Kuenenia stuttgartiensis</name>
    <dbReference type="NCBI Taxonomy" id="174633"/>
    <lineage>
        <taxon>Bacteria</taxon>
        <taxon>Pseudomonadati</taxon>
        <taxon>Planctomycetota</taxon>
        <taxon>Candidatus Brocadiia</taxon>
        <taxon>Candidatus Brocadiales</taxon>
        <taxon>Candidatus Brocadiaceae</taxon>
        <taxon>Candidatus Kuenenia</taxon>
    </lineage>
</organism>
<dbReference type="PROSITE" id="PS50005">
    <property type="entry name" value="TPR"/>
    <property type="match status" value="2"/>
</dbReference>
<evidence type="ECO:0000259" key="7">
    <source>
        <dbReference type="PROSITE" id="PS50011"/>
    </source>
</evidence>
<dbReference type="Gene3D" id="1.10.510.10">
    <property type="entry name" value="Transferase(Phosphotransferase) domain 1"/>
    <property type="match status" value="1"/>
</dbReference>
<evidence type="ECO:0000256" key="1">
    <source>
        <dbReference type="ARBA" id="ARBA00022679"/>
    </source>
</evidence>
<dbReference type="CDD" id="cd14014">
    <property type="entry name" value="STKc_PknB_like"/>
    <property type="match status" value="1"/>
</dbReference>
<keyword evidence="3" id="KW-0418">Kinase</keyword>
<evidence type="ECO:0000313" key="9">
    <source>
        <dbReference type="Proteomes" id="UP000221734"/>
    </source>
</evidence>
<dbReference type="Pfam" id="PF13414">
    <property type="entry name" value="TPR_11"/>
    <property type="match status" value="1"/>
</dbReference>
<proteinExistence type="predicted"/>
<dbReference type="Gene3D" id="3.30.200.20">
    <property type="entry name" value="Phosphorylase Kinase, domain 1"/>
    <property type="match status" value="1"/>
</dbReference>
<evidence type="ECO:0000256" key="4">
    <source>
        <dbReference type="ARBA" id="ARBA00022840"/>
    </source>
</evidence>
<dbReference type="SUPFAM" id="SSF48452">
    <property type="entry name" value="TPR-like"/>
    <property type="match status" value="3"/>
</dbReference>
<dbReference type="AlphaFoldDB" id="A0A2C9CE57"/>
<dbReference type="InterPro" id="IPR000719">
    <property type="entry name" value="Prot_kinase_dom"/>
</dbReference>
<dbReference type="EMBL" id="LT934425">
    <property type="protein sequence ID" value="SOH04169.1"/>
    <property type="molecule type" value="Genomic_DNA"/>
</dbReference>
<name>A0A2C9CE57_KUEST</name>
<evidence type="ECO:0000256" key="3">
    <source>
        <dbReference type="ARBA" id="ARBA00022777"/>
    </source>
</evidence>
<gene>
    <name evidence="8" type="ORF">KSMBR1_1670</name>
</gene>
<dbReference type="OrthoDB" id="6111975at2"/>
<dbReference type="PROSITE" id="PS00107">
    <property type="entry name" value="PROTEIN_KINASE_ATP"/>
    <property type="match status" value="1"/>
</dbReference>
<dbReference type="GO" id="GO:0005524">
    <property type="term" value="F:ATP binding"/>
    <property type="evidence" value="ECO:0007669"/>
    <property type="project" value="UniProtKB-UniRule"/>
</dbReference>
<dbReference type="PROSITE" id="PS50011">
    <property type="entry name" value="PROTEIN_KINASE_DOM"/>
    <property type="match status" value="1"/>
</dbReference>
<evidence type="ECO:0000256" key="5">
    <source>
        <dbReference type="PROSITE-ProRule" id="PRU00339"/>
    </source>
</evidence>
<reference evidence="9" key="1">
    <citation type="submission" date="2017-10" db="EMBL/GenBank/DDBJ databases">
        <authorList>
            <person name="Frank J."/>
        </authorList>
    </citation>
    <scope>NUCLEOTIDE SEQUENCE [LARGE SCALE GENOMIC DNA]</scope>
</reference>
<dbReference type="Pfam" id="PF13181">
    <property type="entry name" value="TPR_8"/>
    <property type="match status" value="1"/>
</dbReference>
<dbReference type="SUPFAM" id="SSF56112">
    <property type="entry name" value="Protein kinase-like (PK-like)"/>
    <property type="match status" value="1"/>
</dbReference>
<evidence type="ECO:0000256" key="6">
    <source>
        <dbReference type="PROSITE-ProRule" id="PRU10141"/>
    </source>
</evidence>
<dbReference type="RefSeq" id="WP_099324894.1">
    <property type="nucleotide sequence ID" value="NZ_LT934425.1"/>
</dbReference>
<dbReference type="PANTHER" id="PTHR43289:SF34">
    <property type="entry name" value="SERINE_THREONINE-PROTEIN KINASE YBDM-RELATED"/>
    <property type="match status" value="1"/>
</dbReference>
<keyword evidence="9" id="KW-1185">Reference proteome</keyword>
<keyword evidence="2 6" id="KW-0547">Nucleotide-binding</keyword>
<feature type="binding site" evidence="6">
    <location>
        <position position="104"/>
    </location>
    <ligand>
        <name>ATP</name>
        <dbReference type="ChEBI" id="CHEBI:30616"/>
    </ligand>
</feature>
<dbReference type="Gene3D" id="1.25.40.10">
    <property type="entry name" value="Tetratricopeptide repeat domain"/>
    <property type="match status" value="5"/>
</dbReference>
<keyword evidence="5" id="KW-0802">TPR repeat</keyword>
<feature type="domain" description="Protein kinase" evidence="7">
    <location>
        <begin position="75"/>
        <end position="379"/>
    </location>
</feature>
<protein>
    <recommendedName>
        <fullName evidence="7">Protein kinase domain-containing protein</fullName>
    </recommendedName>
</protein>
<dbReference type="InterPro" id="IPR011009">
    <property type="entry name" value="Kinase-like_dom_sf"/>
</dbReference>
<keyword evidence="4 6" id="KW-0067">ATP-binding</keyword>
<dbReference type="GO" id="GO:0004674">
    <property type="term" value="F:protein serine/threonine kinase activity"/>
    <property type="evidence" value="ECO:0007669"/>
    <property type="project" value="TreeGrafter"/>
</dbReference>
<dbReference type="Pfam" id="PF13432">
    <property type="entry name" value="TPR_16"/>
    <property type="match status" value="1"/>
</dbReference>
<feature type="repeat" description="TPR" evidence="5">
    <location>
        <begin position="1173"/>
        <end position="1206"/>
    </location>
</feature>
<evidence type="ECO:0000256" key="2">
    <source>
        <dbReference type="ARBA" id="ARBA00022741"/>
    </source>
</evidence>
<dbReference type="InterPro" id="IPR011990">
    <property type="entry name" value="TPR-like_helical_dom_sf"/>
</dbReference>
<accession>A0A2C9CE57</accession>
<dbReference type="SMART" id="SM00220">
    <property type="entry name" value="S_TKc"/>
    <property type="match status" value="1"/>
</dbReference>
<feature type="repeat" description="TPR" evidence="5">
    <location>
        <begin position="653"/>
        <end position="686"/>
    </location>
</feature>
<dbReference type="KEGG" id="kst:KSMBR1_1670"/>
<dbReference type="PANTHER" id="PTHR43289">
    <property type="entry name" value="MITOGEN-ACTIVATED PROTEIN KINASE KINASE KINASE 20-RELATED"/>
    <property type="match status" value="1"/>
</dbReference>
<evidence type="ECO:0000313" key="8">
    <source>
        <dbReference type="EMBL" id="SOH04169.1"/>
    </source>
</evidence>
<dbReference type="SMART" id="SM00028">
    <property type="entry name" value="TPR"/>
    <property type="match status" value="8"/>
</dbReference>
<dbReference type="PROSITE" id="PS00108">
    <property type="entry name" value="PROTEIN_KINASE_ST"/>
    <property type="match status" value="1"/>
</dbReference>
<dbReference type="Pfam" id="PF00069">
    <property type="entry name" value="Pkinase"/>
    <property type="match status" value="1"/>
</dbReference>
<sequence length="1220" mass="139043">MNQLDQIVQQFIDDTLQGKDPGLDDVLRKYPDIADEIKKRIENLEKINSLFASLTGEDENDRLAHQLIGQKMGDFEILELIGSGGMGTVFLARQTSLDRHVALKVISDVSGIRSKTLERFKREANLLAKISHPNIVQIYETGRHGPYFYFAMEYVNGDSLGNVLADMRSSNQNTNASALFSDYVRSKNTASVDTSQTKQGRPVIDDEYIQTISKIIIDIASALDHVHNKGILHRDIKPSNILIDTDGNAKLVDFGLANSETNQSITITGELFGTPNYMSPEQIQSPDKVDRRSDVYSLGAAYYECLTFHTPFEGASINDVLTKIISKEPTSPGKYCPKLSRDLGTILLHTLKKNPGERYDSALEFANDIRNALDFRPVIARKTPFTIRTYKTIRRNPVKTVMGFLVLCLIFACFALYHHNRKKEGEAHRIAYVNQLLDEADVLLCQAALNSLPWPLLARETLTERAIKYYDEVLQIDNKNWWALIQRGIAYLVSGENREGALKDFEDAEKINPDFRCIQLLQSGPLGSNIEIYERGISSDHLESLSSREAYILGLLICQQPDIPEREQKSLRLFEMCVEKESDFYPAMLSRIFAKNRLSGERNLDECLAVSNLRPNVALGHLLCGEILGDYLGRFEEAITEYKKAAGLQPWNPLCYLGLGSLYETTGDINNAEKCYLKAQELDMSCLSDFALAFFYRKQSSYEKSLDICNKGIAKKCNLITLDMLLDTKLLILKETGSQGQIRECLAEKEDCLKRLLLETEGNKNLSRKYHINYLKFLFNNKPMSETISFYDKALINKPAFKYCFGSVLSEYYLSIGNDAACMNLCQALYEKMLMEEFNDDYDFNDKVNIISHLIRLRLKSGDSIENVTTLCTGILDKHPHTSVLWKYYGMFHEIYSHDYEKASEAYRQALRYLRDEKDRFGITFKFACALYRAGNNVEAEKEFNALMHKLDNMKIVETGNSWRYLGRSDTADKYVVQSIYTNLSDLYMAKKDCQSAVNTLEKGLGRLPNHPEMYRKKAVAHLSAGDKNKAIQTYFRYFDTLPTNINDCYPPDQVHIGITIIALTALLIEENQLDKAEEFIKQEEDSKRKTPAHTANDLLPHHETSLYISRSKINFARNNFDDGINALNNALKIQTELPLIWDELEKAYLHKGLLQKAKETAEYAIKLLPKQRTGYLWLAIVYQYLRDSEKAINVLRQYLSQNPDDAFVQESLDSIVTSQ</sequence>
<dbReference type="InterPro" id="IPR019734">
    <property type="entry name" value="TPR_rpt"/>
</dbReference>